<accession>A0A447TDT4</accession>
<dbReference type="Proteomes" id="UP000275777">
    <property type="component" value="Chromosome"/>
</dbReference>
<protein>
    <submittedName>
        <fullName evidence="1">Uncharacterized protein</fullName>
    </submittedName>
</protein>
<gene>
    <name evidence="1" type="ORF">NCTC9695_03544</name>
</gene>
<dbReference type="CDD" id="cd00093">
    <property type="entry name" value="HTH_XRE"/>
    <property type="match status" value="1"/>
</dbReference>
<dbReference type="EMBL" id="LR134182">
    <property type="protein sequence ID" value="VEB43090.1"/>
    <property type="molecule type" value="Genomic_DNA"/>
</dbReference>
<evidence type="ECO:0000313" key="2">
    <source>
        <dbReference type="Proteomes" id="UP000275777"/>
    </source>
</evidence>
<organism evidence="1 2">
    <name type="scientific">Chromobacterium violaceum</name>
    <dbReference type="NCBI Taxonomy" id="536"/>
    <lineage>
        <taxon>Bacteria</taxon>
        <taxon>Pseudomonadati</taxon>
        <taxon>Pseudomonadota</taxon>
        <taxon>Betaproteobacteria</taxon>
        <taxon>Neisseriales</taxon>
        <taxon>Chromobacteriaceae</taxon>
        <taxon>Chromobacterium</taxon>
    </lineage>
</organism>
<sequence>MKLSGDYLREALEKMGDKSQNKKAEELMLKGNTLSQYMTGERIMDDFACIMVAQVLGIDGMEVIAAAQMEREKNQERKQVWEDFRKKLGVKLGITGLGMALIVGSLTPSNAYAAGIHANTISCVESAFQIYIMSNLAQGDSEAV</sequence>
<reference evidence="1 2" key="1">
    <citation type="submission" date="2018-12" db="EMBL/GenBank/DDBJ databases">
        <authorList>
            <consortium name="Pathogen Informatics"/>
        </authorList>
    </citation>
    <scope>NUCLEOTIDE SEQUENCE [LARGE SCALE GENOMIC DNA]</scope>
    <source>
        <strain evidence="1 2">NCTC9695</strain>
    </source>
</reference>
<evidence type="ECO:0000313" key="1">
    <source>
        <dbReference type="EMBL" id="VEB43090.1"/>
    </source>
</evidence>
<dbReference type="InterPro" id="IPR001387">
    <property type="entry name" value="Cro/C1-type_HTH"/>
</dbReference>
<name>A0A447TDT4_CHRVL</name>
<dbReference type="AlphaFoldDB" id="A0A447TDT4"/>
<proteinExistence type="predicted"/>